<dbReference type="EMBL" id="VSRR010000159">
    <property type="protein sequence ID" value="MPC11341.1"/>
    <property type="molecule type" value="Genomic_DNA"/>
</dbReference>
<evidence type="ECO:0000313" key="3">
    <source>
        <dbReference type="Proteomes" id="UP000324222"/>
    </source>
</evidence>
<accession>A0A5B7CR97</accession>
<dbReference type="Proteomes" id="UP000324222">
    <property type="component" value="Unassembled WGS sequence"/>
</dbReference>
<protein>
    <submittedName>
        <fullName evidence="2">Uncharacterized protein</fullName>
    </submittedName>
</protein>
<name>A0A5B7CR97_PORTR</name>
<reference evidence="2 3" key="1">
    <citation type="submission" date="2019-05" db="EMBL/GenBank/DDBJ databases">
        <title>Another draft genome of Portunus trituberculatus and its Hox gene families provides insights of decapod evolution.</title>
        <authorList>
            <person name="Jeong J.-H."/>
            <person name="Song I."/>
            <person name="Kim S."/>
            <person name="Choi T."/>
            <person name="Kim D."/>
            <person name="Ryu S."/>
            <person name="Kim W."/>
        </authorList>
    </citation>
    <scope>NUCLEOTIDE SEQUENCE [LARGE SCALE GENOMIC DNA]</scope>
    <source>
        <tissue evidence="2">Muscle</tissue>
    </source>
</reference>
<organism evidence="2 3">
    <name type="scientific">Portunus trituberculatus</name>
    <name type="common">Swimming crab</name>
    <name type="synonym">Neptunus trituberculatus</name>
    <dbReference type="NCBI Taxonomy" id="210409"/>
    <lineage>
        <taxon>Eukaryota</taxon>
        <taxon>Metazoa</taxon>
        <taxon>Ecdysozoa</taxon>
        <taxon>Arthropoda</taxon>
        <taxon>Crustacea</taxon>
        <taxon>Multicrustacea</taxon>
        <taxon>Malacostraca</taxon>
        <taxon>Eumalacostraca</taxon>
        <taxon>Eucarida</taxon>
        <taxon>Decapoda</taxon>
        <taxon>Pleocyemata</taxon>
        <taxon>Brachyura</taxon>
        <taxon>Eubrachyura</taxon>
        <taxon>Portunoidea</taxon>
        <taxon>Portunidae</taxon>
        <taxon>Portuninae</taxon>
        <taxon>Portunus</taxon>
    </lineage>
</organism>
<proteinExistence type="predicted"/>
<evidence type="ECO:0000256" key="1">
    <source>
        <dbReference type="SAM" id="MobiDB-lite"/>
    </source>
</evidence>
<keyword evidence="3" id="KW-1185">Reference proteome</keyword>
<dbReference type="AlphaFoldDB" id="A0A5B7CR97"/>
<sequence>MEAHRPDILPPYSSGHPGTHNVAINQTSSGLEGSGVSESQHVVAAARKASRHPWKSSAFLSVGSL</sequence>
<feature type="region of interest" description="Disordered" evidence="1">
    <location>
        <begin position="1"/>
        <end position="35"/>
    </location>
</feature>
<gene>
    <name evidence="2" type="ORF">E2C01_004004</name>
</gene>
<comment type="caution">
    <text evidence="2">The sequence shown here is derived from an EMBL/GenBank/DDBJ whole genome shotgun (WGS) entry which is preliminary data.</text>
</comment>
<evidence type="ECO:0000313" key="2">
    <source>
        <dbReference type="EMBL" id="MPC11341.1"/>
    </source>
</evidence>